<gene>
    <name evidence="2" type="ORF">KUF71_026242</name>
</gene>
<organism evidence="2 3">
    <name type="scientific">Frankliniella fusca</name>
    <dbReference type="NCBI Taxonomy" id="407009"/>
    <lineage>
        <taxon>Eukaryota</taxon>
        <taxon>Metazoa</taxon>
        <taxon>Ecdysozoa</taxon>
        <taxon>Arthropoda</taxon>
        <taxon>Hexapoda</taxon>
        <taxon>Insecta</taxon>
        <taxon>Pterygota</taxon>
        <taxon>Neoptera</taxon>
        <taxon>Paraneoptera</taxon>
        <taxon>Thysanoptera</taxon>
        <taxon>Terebrantia</taxon>
        <taxon>Thripoidea</taxon>
        <taxon>Thripidae</taxon>
        <taxon>Frankliniella</taxon>
    </lineage>
</organism>
<keyword evidence="2" id="KW-0675">Receptor</keyword>
<dbReference type="Gene3D" id="1.10.10.2590">
    <property type="entry name" value="BEN domain"/>
    <property type="match status" value="1"/>
</dbReference>
<feature type="region of interest" description="Disordered" evidence="1">
    <location>
        <begin position="85"/>
        <end position="105"/>
    </location>
</feature>
<proteinExistence type="predicted"/>
<reference evidence="2" key="2">
    <citation type="journal article" date="2023" name="BMC Genomics">
        <title>Pest status, molecular evolution, and epigenetic factors derived from the genome assembly of Frankliniella fusca, a thysanopteran phytovirus vector.</title>
        <authorList>
            <person name="Catto M.A."/>
            <person name="Labadie P.E."/>
            <person name="Jacobson A.L."/>
            <person name="Kennedy G.G."/>
            <person name="Srinivasan R."/>
            <person name="Hunt B.G."/>
        </authorList>
    </citation>
    <scope>NUCLEOTIDE SEQUENCE</scope>
    <source>
        <strain evidence="2">PL_HMW_Pooled</strain>
    </source>
</reference>
<sequence length="268" mass="30646">MNVHDGSSESSSEDETVKLMTEIKSLKKTIQNNEEISRLKRELHLANELRIQHKQNSENFKKEVSDLSSKIKSLRYIISGSTESNAVSNETKEKSTKSRGKAKALQQRKAKGRVLRLCLDNEVINDEVQRFSNTYRKQSNFRWTIKAWYVLNCPQTLTNIDLGHHVKINDESFRKYLKDNHLDIENATKNLTSMVWSRSERLAQSLEGQGCNRYKNKSPKQPATSVKVHVVLGHMLKEGDKEGPRIASTLKTCAKDIGEKIAQDAYNK</sequence>
<dbReference type="Proteomes" id="UP001219518">
    <property type="component" value="Unassembled WGS sequence"/>
</dbReference>
<dbReference type="EMBL" id="JAHWGI010000795">
    <property type="protein sequence ID" value="KAK3917852.1"/>
    <property type="molecule type" value="Genomic_DNA"/>
</dbReference>
<evidence type="ECO:0000313" key="2">
    <source>
        <dbReference type="EMBL" id="KAK3917852.1"/>
    </source>
</evidence>
<feature type="non-terminal residue" evidence="2">
    <location>
        <position position="1"/>
    </location>
</feature>
<name>A0AAE1HAJ1_9NEOP</name>
<dbReference type="AlphaFoldDB" id="A0AAE1HAJ1"/>
<reference evidence="2" key="1">
    <citation type="submission" date="2021-07" db="EMBL/GenBank/DDBJ databases">
        <authorList>
            <person name="Catto M.A."/>
            <person name="Jacobson A."/>
            <person name="Kennedy G."/>
            <person name="Labadie P."/>
            <person name="Hunt B.G."/>
            <person name="Srinivasan R."/>
        </authorList>
    </citation>
    <scope>NUCLEOTIDE SEQUENCE</scope>
    <source>
        <strain evidence="2">PL_HMW_Pooled</strain>
        <tissue evidence="2">Head</tissue>
    </source>
</reference>
<comment type="caution">
    <text evidence="2">The sequence shown here is derived from an EMBL/GenBank/DDBJ whole genome shotgun (WGS) entry which is preliminary data.</text>
</comment>
<evidence type="ECO:0000313" key="3">
    <source>
        <dbReference type="Proteomes" id="UP001219518"/>
    </source>
</evidence>
<accession>A0AAE1HAJ1</accession>
<keyword evidence="3" id="KW-1185">Reference proteome</keyword>
<evidence type="ECO:0000256" key="1">
    <source>
        <dbReference type="SAM" id="MobiDB-lite"/>
    </source>
</evidence>
<protein>
    <submittedName>
        <fullName evidence="2">Transient receptor potential cation channel subfamily M member 2</fullName>
    </submittedName>
</protein>